<dbReference type="AlphaFoldDB" id="A0A9W6KQI4"/>
<proteinExistence type="predicted"/>
<reference evidence="1" key="2">
    <citation type="submission" date="2023-01" db="EMBL/GenBank/DDBJ databases">
        <authorList>
            <person name="Sun Q."/>
            <person name="Evtushenko L."/>
        </authorList>
    </citation>
    <scope>NUCLEOTIDE SEQUENCE</scope>
    <source>
        <strain evidence="1">VKM Ac-1321</strain>
    </source>
</reference>
<gene>
    <name evidence="1" type="ORF">GCM10017581_054150</name>
</gene>
<dbReference type="RefSeq" id="WP_261962026.1">
    <property type="nucleotide sequence ID" value="NZ_BAAAXA010000001.1"/>
</dbReference>
<protein>
    <submittedName>
        <fullName evidence="1">Uncharacterized protein</fullName>
    </submittedName>
</protein>
<keyword evidence="2" id="KW-1185">Reference proteome</keyword>
<organism evidence="1 2">
    <name type="scientific">Dactylosporangium matsuzakiense</name>
    <dbReference type="NCBI Taxonomy" id="53360"/>
    <lineage>
        <taxon>Bacteria</taxon>
        <taxon>Bacillati</taxon>
        <taxon>Actinomycetota</taxon>
        <taxon>Actinomycetes</taxon>
        <taxon>Micromonosporales</taxon>
        <taxon>Micromonosporaceae</taxon>
        <taxon>Dactylosporangium</taxon>
    </lineage>
</organism>
<evidence type="ECO:0000313" key="2">
    <source>
        <dbReference type="Proteomes" id="UP001143480"/>
    </source>
</evidence>
<accession>A0A9W6KQI4</accession>
<evidence type="ECO:0000313" key="1">
    <source>
        <dbReference type="EMBL" id="GLL03669.1"/>
    </source>
</evidence>
<sequence length="152" mass="14645">MGIASRITKRTAVIGTVSAVALAGGIAYAAWTINGSGTASASSGSAVDVSFAPGTVAGPLYPNGAAVDVHASGTNGNPFPVDFTISGGAVATTKAGCNADSVHFTASGVQHMAATSTAVDYIVGQVSMDNTADNACQGATFTITLTGTGASA</sequence>
<dbReference type="Proteomes" id="UP001143480">
    <property type="component" value="Unassembled WGS sequence"/>
</dbReference>
<comment type="caution">
    <text evidence="1">The sequence shown here is derived from an EMBL/GenBank/DDBJ whole genome shotgun (WGS) entry which is preliminary data.</text>
</comment>
<dbReference type="EMBL" id="BSFP01000036">
    <property type="protein sequence ID" value="GLL03669.1"/>
    <property type="molecule type" value="Genomic_DNA"/>
</dbReference>
<reference evidence="1" key="1">
    <citation type="journal article" date="2014" name="Int. J. Syst. Evol. Microbiol.">
        <title>Complete genome sequence of Corynebacterium casei LMG S-19264T (=DSM 44701T), isolated from a smear-ripened cheese.</title>
        <authorList>
            <consortium name="US DOE Joint Genome Institute (JGI-PGF)"/>
            <person name="Walter F."/>
            <person name="Albersmeier A."/>
            <person name="Kalinowski J."/>
            <person name="Ruckert C."/>
        </authorList>
    </citation>
    <scope>NUCLEOTIDE SEQUENCE</scope>
    <source>
        <strain evidence="1">VKM Ac-1321</strain>
    </source>
</reference>
<name>A0A9W6KQI4_9ACTN</name>